<dbReference type="InterPro" id="IPR016181">
    <property type="entry name" value="Acyl_CoA_acyltransferase"/>
</dbReference>
<dbReference type="GO" id="GO:0016747">
    <property type="term" value="F:acyltransferase activity, transferring groups other than amino-acyl groups"/>
    <property type="evidence" value="ECO:0007669"/>
    <property type="project" value="InterPro"/>
</dbReference>
<gene>
    <name evidence="3" type="ORF">C6570_11925</name>
</gene>
<evidence type="ECO:0000256" key="1">
    <source>
        <dbReference type="SAM" id="MobiDB-lite"/>
    </source>
</evidence>
<feature type="compositionally biased region" description="Polar residues" evidence="1">
    <location>
        <begin position="68"/>
        <end position="97"/>
    </location>
</feature>
<dbReference type="Pfam" id="PF00583">
    <property type="entry name" value="Acetyltransf_1"/>
    <property type="match status" value="1"/>
</dbReference>
<protein>
    <recommendedName>
        <fullName evidence="2">N-acetyltransferase domain-containing protein</fullName>
    </recommendedName>
</protein>
<feature type="region of interest" description="Disordered" evidence="1">
    <location>
        <begin position="65"/>
        <end position="97"/>
    </location>
</feature>
<dbReference type="KEGG" id="otk:C6570_11925"/>
<feature type="domain" description="N-acetyltransferase" evidence="2">
    <location>
        <begin position="155"/>
        <end position="315"/>
    </location>
</feature>
<evidence type="ECO:0000259" key="2">
    <source>
        <dbReference type="PROSITE" id="PS51186"/>
    </source>
</evidence>
<dbReference type="InterPro" id="IPR000182">
    <property type="entry name" value="GNAT_dom"/>
</dbReference>
<dbReference type="PROSITE" id="PS51186">
    <property type="entry name" value="GNAT"/>
    <property type="match status" value="1"/>
</dbReference>
<dbReference type="SUPFAM" id="SSF55729">
    <property type="entry name" value="Acyl-CoA N-acyltransferases (Nat)"/>
    <property type="match status" value="1"/>
</dbReference>
<evidence type="ECO:0000313" key="3">
    <source>
        <dbReference type="EMBL" id="AVO34861.1"/>
    </source>
</evidence>
<reference evidence="3 4" key="1">
    <citation type="submission" date="2018-03" db="EMBL/GenBank/DDBJ databases">
        <title>Genome sequencing of Ottowia sp.</title>
        <authorList>
            <person name="Kim S.-J."/>
            <person name="Heo J."/>
            <person name="Kwon S.-W."/>
        </authorList>
    </citation>
    <scope>NUCLEOTIDE SEQUENCE [LARGE SCALE GENOMIC DNA]</scope>
    <source>
        <strain evidence="3 4">KADR8-3</strain>
    </source>
</reference>
<name>A0A2S0MGI5_9BURK</name>
<dbReference type="EMBL" id="CP027666">
    <property type="protein sequence ID" value="AVO34861.1"/>
    <property type="molecule type" value="Genomic_DNA"/>
</dbReference>
<proteinExistence type="predicted"/>
<dbReference type="CDD" id="cd04301">
    <property type="entry name" value="NAT_SF"/>
    <property type="match status" value="1"/>
</dbReference>
<keyword evidence="4" id="KW-1185">Reference proteome</keyword>
<evidence type="ECO:0000313" key="4">
    <source>
        <dbReference type="Proteomes" id="UP000239709"/>
    </source>
</evidence>
<dbReference type="OrthoDB" id="359414at2"/>
<dbReference type="AlphaFoldDB" id="A0A2S0MGI5"/>
<dbReference type="Gene3D" id="3.40.630.30">
    <property type="match status" value="1"/>
</dbReference>
<organism evidence="3 4">
    <name type="scientific">Ottowia oryzae</name>
    <dbReference type="NCBI Taxonomy" id="2109914"/>
    <lineage>
        <taxon>Bacteria</taxon>
        <taxon>Pseudomonadati</taxon>
        <taxon>Pseudomonadota</taxon>
        <taxon>Betaproteobacteria</taxon>
        <taxon>Burkholderiales</taxon>
        <taxon>Comamonadaceae</taxon>
        <taxon>Ottowia</taxon>
    </lineage>
</organism>
<accession>A0A2S0MGI5</accession>
<sequence>MWPWSLPTAKPARSRPPTWCCSRWIYRAGAWSRSTRSRWRCNRRCHWPIGWWCCPRRRCRKTSRRCEPSTTRQPATSTPVSHPTNPWTRAPTRTASCPRSFASDAPLAFGRRRAKATPAGRCGGAVVTAPSDVLAQIGYAHLAEVMAVQARAYGPQFLEAPEVLGSKLRATGGTCWGAFVAAPSAESALRDASGDLDARASAPILCAYAIAHTVPQGAPLALNKVLAASAAPPGPADWLYVHDIAVDPDWAGAGLAGKLLDAVLAAGRRLSLRRAMLVAVQGADGYWARYGFVAQPPPMPVQGFGEGAVWMSRAL</sequence>
<dbReference type="Proteomes" id="UP000239709">
    <property type="component" value="Chromosome"/>
</dbReference>